<proteinExistence type="predicted"/>
<dbReference type="Pfam" id="PF19889">
    <property type="entry name" value="DUF6362"/>
    <property type="match status" value="1"/>
</dbReference>
<dbReference type="InterPro" id="IPR045942">
    <property type="entry name" value="DUF6362"/>
</dbReference>
<evidence type="ECO:0000313" key="3">
    <source>
        <dbReference type="Proteomes" id="UP001156614"/>
    </source>
</evidence>
<dbReference type="Proteomes" id="UP001156614">
    <property type="component" value="Unassembled WGS sequence"/>
</dbReference>
<evidence type="ECO:0000259" key="1">
    <source>
        <dbReference type="Pfam" id="PF19889"/>
    </source>
</evidence>
<comment type="caution">
    <text evidence="2">The sequence shown here is derived from an EMBL/GenBank/DDBJ whole genome shotgun (WGS) entry which is preliminary data.</text>
</comment>
<gene>
    <name evidence="2" type="ORF">GCM10007867_04090</name>
</gene>
<reference evidence="3" key="1">
    <citation type="journal article" date="2019" name="Int. J. Syst. Evol. Microbiol.">
        <title>The Global Catalogue of Microorganisms (GCM) 10K type strain sequencing project: providing services to taxonomists for standard genome sequencing and annotation.</title>
        <authorList>
            <consortium name="The Broad Institute Genomics Platform"/>
            <consortium name="The Broad Institute Genome Sequencing Center for Infectious Disease"/>
            <person name="Wu L."/>
            <person name="Ma J."/>
        </authorList>
    </citation>
    <scope>NUCLEOTIDE SEQUENCE [LARGE SCALE GENOMIC DNA]</scope>
    <source>
        <strain evidence="3">NBRC 3267</strain>
    </source>
</reference>
<keyword evidence="3" id="KW-1185">Reference proteome</keyword>
<dbReference type="AlphaFoldDB" id="A0AAV5NBM7"/>
<dbReference type="RefSeq" id="WP_099212593.1">
    <property type="nucleotide sequence ID" value="NZ_BEWM01000003.1"/>
</dbReference>
<feature type="domain" description="DUF6362" evidence="1">
    <location>
        <begin position="31"/>
        <end position="139"/>
    </location>
</feature>
<sequence length="159" mass="18508">MKKVKRINLAQDIPAQVEQWLDDAAYTLAALPASGCRPGGLRAYWPEMVPDREDLDWPLESDLKPPPPSSDEIERMDCSLEWLGLLADENRILRPVVNMRLIVHPMSGQHQWTWRKIGRKLGIGHETAKARHHEACRVIARKIVLPEFFSRHYRHFERM</sequence>
<name>A0AAV5NBM7_9PROT</name>
<protein>
    <recommendedName>
        <fullName evidence="1">DUF6362 domain-containing protein</fullName>
    </recommendedName>
</protein>
<organism evidence="2 3">
    <name type="scientific">Gluconobacter cerinus</name>
    <dbReference type="NCBI Taxonomy" id="38307"/>
    <lineage>
        <taxon>Bacteria</taxon>
        <taxon>Pseudomonadati</taxon>
        <taxon>Pseudomonadota</taxon>
        <taxon>Alphaproteobacteria</taxon>
        <taxon>Acetobacterales</taxon>
        <taxon>Acetobacteraceae</taxon>
        <taxon>Gluconobacter</taxon>
    </lineage>
</organism>
<accession>A0AAV5NBM7</accession>
<evidence type="ECO:0000313" key="2">
    <source>
        <dbReference type="EMBL" id="GLQ61564.1"/>
    </source>
</evidence>
<dbReference type="EMBL" id="BSNU01000001">
    <property type="protein sequence ID" value="GLQ61564.1"/>
    <property type="molecule type" value="Genomic_DNA"/>
</dbReference>